<keyword evidence="2" id="KW-1185">Reference proteome</keyword>
<comment type="caution">
    <text evidence="1">The sequence shown here is derived from an EMBL/GenBank/DDBJ whole genome shotgun (WGS) entry which is preliminary data.</text>
</comment>
<proteinExistence type="predicted"/>
<evidence type="ECO:0000313" key="2">
    <source>
        <dbReference type="Proteomes" id="UP001157355"/>
    </source>
</evidence>
<dbReference type="AlphaFoldDB" id="A0AA37U416"/>
<name>A0AA37U416_9RHOB</name>
<sequence length="130" mass="14265">MGGPMNSDQIKAAFRRAAKVSPLYRPFQLFKLATGGPHNRPLAHTFDFMESARGTLHWRELAGPDYREGVVTLLGHFTVLPDLILADDGQWLGVVEGAGADALGASYKIIVRRWEMGVDDHTPVIRNAAP</sequence>
<organism evidence="1 2">
    <name type="scientific">Cypionkella aquatica</name>
    <dbReference type="NCBI Taxonomy" id="1756042"/>
    <lineage>
        <taxon>Bacteria</taxon>
        <taxon>Pseudomonadati</taxon>
        <taxon>Pseudomonadota</taxon>
        <taxon>Alphaproteobacteria</taxon>
        <taxon>Rhodobacterales</taxon>
        <taxon>Paracoccaceae</taxon>
        <taxon>Cypionkella</taxon>
    </lineage>
</organism>
<gene>
    <name evidence="1" type="ORF">GCM10010873_30700</name>
</gene>
<accession>A0AA37U416</accession>
<protein>
    <submittedName>
        <fullName evidence="1">Uncharacterized protein</fullName>
    </submittedName>
</protein>
<evidence type="ECO:0000313" key="1">
    <source>
        <dbReference type="EMBL" id="GLS88096.1"/>
    </source>
</evidence>
<dbReference type="EMBL" id="BSPP01000011">
    <property type="protein sequence ID" value="GLS88096.1"/>
    <property type="molecule type" value="Genomic_DNA"/>
</dbReference>
<dbReference type="Proteomes" id="UP001157355">
    <property type="component" value="Unassembled WGS sequence"/>
</dbReference>
<reference evidence="1 2" key="1">
    <citation type="journal article" date="2014" name="Int. J. Syst. Evol. Microbiol.">
        <title>Complete genome sequence of Corynebacterium casei LMG S-19264T (=DSM 44701T), isolated from a smear-ripened cheese.</title>
        <authorList>
            <consortium name="US DOE Joint Genome Institute (JGI-PGF)"/>
            <person name="Walter F."/>
            <person name="Albersmeier A."/>
            <person name="Kalinowski J."/>
            <person name="Ruckert C."/>
        </authorList>
    </citation>
    <scope>NUCLEOTIDE SEQUENCE [LARGE SCALE GENOMIC DNA]</scope>
    <source>
        <strain evidence="1 2">NBRC 111766</strain>
    </source>
</reference>